<evidence type="ECO:0000259" key="1">
    <source>
        <dbReference type="Pfam" id="PF01425"/>
    </source>
</evidence>
<sequence length="531" mass="56880">MSIVALSDDTSQSHIEIEDLHRLAASLNFKITSDKDADVYLLMLRSFESDVLGGQPREYHKPEPNDNPMNVWSYCCNLAAARPISDVLKGRSVMIKDSISVGGLPTTLGTHPEILSKDEKLPLSPIDVTVVSRLLTAGAVIKSTSTCENFCASPLLWTSASGPVYHPLLHGHTAGGSSSGSCALVAANALVVAGRDSNDSYTSFGPTAGSVRNPACYTGLYGLKPTFGLVPYTGAASMSPMIDHIGPIASSLEDVAVLLKVMAGWDGLDPRMTPESPTEEHVPDYPTLLASYRASLSKRSNNTQGTEPVLKVGLLTEAFSVSGLSPDVAKLIKQTTYEAFTAAGASVTTTSVPMHAEAPVIWTPATRPSISQWLSQGRPSGYLSYLAPHIAPQWPPDQQMYELLNVSNPALAKAHRKVFELRAAYDRALDEVDVLVLPCTPTVSMPHPDLRENGTGILEKLAPAVGLTSNTCPFNITEHPAMSVPCGTLPVVVEADGERKEVQMPIVGRRWDDVRVLKATALFETGRRTKA</sequence>
<dbReference type="SUPFAM" id="SSF75304">
    <property type="entry name" value="Amidase signature (AS) enzymes"/>
    <property type="match status" value="1"/>
</dbReference>
<dbReference type="AlphaFoldDB" id="A0A9P8YIT4"/>
<dbReference type="OrthoDB" id="1879366at2759"/>
<evidence type="ECO:0000313" key="2">
    <source>
        <dbReference type="EMBL" id="KAH7039804.1"/>
    </source>
</evidence>
<dbReference type="Proteomes" id="UP000756346">
    <property type="component" value="Unassembled WGS sequence"/>
</dbReference>
<dbReference type="InterPro" id="IPR023631">
    <property type="entry name" value="Amidase_dom"/>
</dbReference>
<gene>
    <name evidence="2" type="ORF">B0I36DRAFT_370793</name>
</gene>
<dbReference type="Gene3D" id="3.90.1300.10">
    <property type="entry name" value="Amidase signature (AS) domain"/>
    <property type="match status" value="1"/>
</dbReference>
<reference evidence="2" key="1">
    <citation type="journal article" date="2021" name="Nat. Commun.">
        <title>Genetic determinants of endophytism in the Arabidopsis root mycobiome.</title>
        <authorList>
            <person name="Mesny F."/>
            <person name="Miyauchi S."/>
            <person name="Thiergart T."/>
            <person name="Pickel B."/>
            <person name="Atanasova L."/>
            <person name="Karlsson M."/>
            <person name="Huettel B."/>
            <person name="Barry K.W."/>
            <person name="Haridas S."/>
            <person name="Chen C."/>
            <person name="Bauer D."/>
            <person name="Andreopoulos W."/>
            <person name="Pangilinan J."/>
            <person name="LaButti K."/>
            <person name="Riley R."/>
            <person name="Lipzen A."/>
            <person name="Clum A."/>
            <person name="Drula E."/>
            <person name="Henrissat B."/>
            <person name="Kohler A."/>
            <person name="Grigoriev I.V."/>
            <person name="Martin F.M."/>
            <person name="Hacquard S."/>
        </authorList>
    </citation>
    <scope>NUCLEOTIDE SEQUENCE</scope>
    <source>
        <strain evidence="2">MPI-CAGE-CH-0230</strain>
    </source>
</reference>
<dbReference type="GO" id="GO:0003824">
    <property type="term" value="F:catalytic activity"/>
    <property type="evidence" value="ECO:0007669"/>
    <property type="project" value="InterPro"/>
</dbReference>
<dbReference type="InterPro" id="IPR000120">
    <property type="entry name" value="Amidase"/>
</dbReference>
<dbReference type="RefSeq" id="XP_046017859.1">
    <property type="nucleotide sequence ID" value="XM_046159948.1"/>
</dbReference>
<feature type="domain" description="Amidase" evidence="1">
    <location>
        <begin position="86"/>
        <end position="517"/>
    </location>
</feature>
<accession>A0A9P8YIT4</accession>
<dbReference type="PANTHER" id="PTHR11895">
    <property type="entry name" value="TRANSAMIDASE"/>
    <property type="match status" value="1"/>
</dbReference>
<dbReference type="InterPro" id="IPR036928">
    <property type="entry name" value="AS_sf"/>
</dbReference>
<protein>
    <submittedName>
        <fullName evidence="2">Amidase signature domain-containing protein</fullName>
    </submittedName>
</protein>
<dbReference type="Pfam" id="PF01425">
    <property type="entry name" value="Amidase"/>
    <property type="match status" value="1"/>
</dbReference>
<dbReference type="PANTHER" id="PTHR11895:SF171">
    <property type="entry name" value="AMIDASE DOMAIN-CONTAINING PROTEIN"/>
    <property type="match status" value="1"/>
</dbReference>
<evidence type="ECO:0000313" key="3">
    <source>
        <dbReference type="Proteomes" id="UP000756346"/>
    </source>
</evidence>
<organism evidence="2 3">
    <name type="scientific">Microdochium trichocladiopsis</name>
    <dbReference type="NCBI Taxonomy" id="1682393"/>
    <lineage>
        <taxon>Eukaryota</taxon>
        <taxon>Fungi</taxon>
        <taxon>Dikarya</taxon>
        <taxon>Ascomycota</taxon>
        <taxon>Pezizomycotina</taxon>
        <taxon>Sordariomycetes</taxon>
        <taxon>Xylariomycetidae</taxon>
        <taxon>Xylariales</taxon>
        <taxon>Microdochiaceae</taxon>
        <taxon>Microdochium</taxon>
    </lineage>
</organism>
<dbReference type="EMBL" id="JAGTJQ010000001">
    <property type="protein sequence ID" value="KAH7039804.1"/>
    <property type="molecule type" value="Genomic_DNA"/>
</dbReference>
<comment type="caution">
    <text evidence="2">The sequence shown here is derived from an EMBL/GenBank/DDBJ whole genome shotgun (WGS) entry which is preliminary data.</text>
</comment>
<proteinExistence type="predicted"/>
<keyword evidence="3" id="KW-1185">Reference proteome</keyword>
<dbReference type="GeneID" id="70189494"/>
<name>A0A9P8YIT4_9PEZI</name>